<feature type="region of interest" description="Disordered" evidence="1">
    <location>
        <begin position="1"/>
        <end position="43"/>
    </location>
</feature>
<name>A0ABR3T5T1_9PEZI</name>
<feature type="compositionally biased region" description="Polar residues" evidence="1">
    <location>
        <begin position="338"/>
        <end position="360"/>
    </location>
</feature>
<dbReference type="EMBL" id="JAJVDC020000013">
    <property type="protein sequence ID" value="KAL1634911.1"/>
    <property type="molecule type" value="Genomic_DNA"/>
</dbReference>
<comment type="caution">
    <text evidence="3">The sequence shown here is derived from an EMBL/GenBank/DDBJ whole genome shotgun (WGS) entry which is preliminary data.</text>
</comment>
<protein>
    <recommendedName>
        <fullName evidence="2">C2H2-type domain-containing protein</fullName>
    </recommendedName>
</protein>
<feature type="compositionally biased region" description="Basic and acidic residues" evidence="1">
    <location>
        <begin position="250"/>
        <end position="268"/>
    </location>
</feature>
<feature type="domain" description="C2H2-type" evidence="2">
    <location>
        <begin position="388"/>
        <end position="411"/>
    </location>
</feature>
<evidence type="ECO:0000256" key="1">
    <source>
        <dbReference type="SAM" id="MobiDB-lite"/>
    </source>
</evidence>
<feature type="compositionally biased region" description="Low complexity" evidence="1">
    <location>
        <begin position="212"/>
        <end position="231"/>
    </location>
</feature>
<dbReference type="PROSITE" id="PS00028">
    <property type="entry name" value="ZINC_FINGER_C2H2_1"/>
    <property type="match status" value="1"/>
</dbReference>
<dbReference type="Proteomes" id="UP001521116">
    <property type="component" value="Unassembled WGS sequence"/>
</dbReference>
<evidence type="ECO:0000313" key="4">
    <source>
        <dbReference type="Proteomes" id="UP001521116"/>
    </source>
</evidence>
<dbReference type="InterPro" id="IPR013087">
    <property type="entry name" value="Znf_C2H2_type"/>
</dbReference>
<accession>A0ABR3T5T1</accession>
<proteinExistence type="predicted"/>
<evidence type="ECO:0000313" key="3">
    <source>
        <dbReference type="EMBL" id="KAL1634911.1"/>
    </source>
</evidence>
<organism evidence="3 4">
    <name type="scientific">Neofusicoccum ribis</name>
    <dbReference type="NCBI Taxonomy" id="45134"/>
    <lineage>
        <taxon>Eukaryota</taxon>
        <taxon>Fungi</taxon>
        <taxon>Dikarya</taxon>
        <taxon>Ascomycota</taxon>
        <taxon>Pezizomycotina</taxon>
        <taxon>Dothideomycetes</taxon>
        <taxon>Dothideomycetes incertae sedis</taxon>
        <taxon>Botryosphaeriales</taxon>
        <taxon>Botryosphaeriaceae</taxon>
        <taxon>Neofusicoccum</taxon>
    </lineage>
</organism>
<feature type="region of interest" description="Disordered" evidence="1">
    <location>
        <begin position="512"/>
        <end position="557"/>
    </location>
</feature>
<reference evidence="3 4" key="1">
    <citation type="submission" date="2024-02" db="EMBL/GenBank/DDBJ databases">
        <title>De novo assembly and annotation of 12 fungi associated with fruit tree decline syndrome in Ontario, Canada.</title>
        <authorList>
            <person name="Sulman M."/>
            <person name="Ellouze W."/>
            <person name="Ilyukhin E."/>
        </authorList>
    </citation>
    <scope>NUCLEOTIDE SEQUENCE [LARGE SCALE GENOMIC DNA]</scope>
    <source>
        <strain evidence="3 4">M1-105</strain>
    </source>
</reference>
<feature type="region of interest" description="Disordered" evidence="1">
    <location>
        <begin position="179"/>
        <end position="360"/>
    </location>
</feature>
<feature type="compositionally biased region" description="Basic and acidic residues" evidence="1">
    <location>
        <begin position="1"/>
        <end position="12"/>
    </location>
</feature>
<feature type="compositionally biased region" description="Basic and acidic residues" evidence="1">
    <location>
        <begin position="528"/>
        <end position="544"/>
    </location>
</feature>
<sequence length="583" mass="63919">MQQDSSQREDSSKSATKADAARKRNFNEIVDLTQLSDDEEPPVKKQAHFNNDIAPAWAAPPDSVFDPRQPLQSSFQLPTMAHADDRTKNMDVAQPLNRKHALRRSNYEVKTIARDILLATGKHPEMRPLNGHLEILKESFKKVDNTSDLSTLRWDLIDPGDPPAEALKATLIEIEDDADDEEDEALNEQPRPRPPPAPKPMPLDSAKVTLASMSPYPIASPSIPSPGSLSTPKRRGRPPKQRFGAAGAGDTRDARDTPSPRDRERERAFSSTIGTPVKGSSPMPAGSDGLQPIGYSAFRTVQLGPDGTPLPKKKGRPVGWRKSIHSKEAQARAAGLSPQPTSASRPSASRQSGLRTSLTSNGVVVISSRSPSAAPSRSGPASYSVFNCQWEGCAAQLHNMETLRKHVFKFHRSQNSHKRWPCFWNDCQENERSIDPRTGKPNGFRDEEDFKDHVEFAHLGPKSWELGDGHVGGLSESHDSASEAYLSDNRTGRRVTPLIAAPSQEVIEKAAAAAATAKAQRGPGRPRLKTDEQKAKEAQAEVEKKKRMVGPGIDRGGARLANEKRRLGFIDDEDFEEVVTDSD</sequence>
<keyword evidence="4" id="KW-1185">Reference proteome</keyword>
<feature type="compositionally biased region" description="Pro residues" evidence="1">
    <location>
        <begin position="192"/>
        <end position="201"/>
    </location>
</feature>
<evidence type="ECO:0000259" key="2">
    <source>
        <dbReference type="PROSITE" id="PS00028"/>
    </source>
</evidence>
<gene>
    <name evidence="3" type="ORF">SLS56_001992</name>
</gene>